<dbReference type="OrthoDB" id="1920894at2759"/>
<keyword evidence="3" id="KW-1185">Reference proteome</keyword>
<accession>A0A1S2YBP6</accession>
<dbReference type="PANTHER" id="PTHR46444">
    <property type="entry name" value="DCD (DEVELOPMENT AND CELL DEATH) DOMAIN PROTEIN-RELATED"/>
    <property type="match status" value="1"/>
</dbReference>
<dbReference type="RefSeq" id="XP_004501758.2">
    <property type="nucleotide sequence ID" value="XM_004501701.3"/>
</dbReference>
<protein>
    <submittedName>
        <fullName evidence="4">Uncharacterized protein LOC101492997 isoform X1</fullName>
    </submittedName>
</protein>
<evidence type="ECO:0000313" key="3">
    <source>
        <dbReference type="Proteomes" id="UP000087171"/>
    </source>
</evidence>
<feature type="domain" description="DCD" evidence="2">
    <location>
        <begin position="73"/>
        <end position="201"/>
    </location>
</feature>
<evidence type="ECO:0000256" key="1">
    <source>
        <dbReference type="SAM" id="MobiDB-lite"/>
    </source>
</evidence>
<dbReference type="GeneID" id="101492997"/>
<evidence type="ECO:0000313" key="4">
    <source>
        <dbReference type="RefSeq" id="XP_004501758.2"/>
    </source>
</evidence>
<feature type="region of interest" description="Disordered" evidence="1">
    <location>
        <begin position="561"/>
        <end position="586"/>
    </location>
</feature>
<sequence length="586" mass="65489">MRVECLCGVQRRRGIESQITNLFLRRLRANSSNSLPCLLLQLLRTHSLRSAFPFSFLPFSDSMEAEVRMNTQDKISGFIFMCNRMTKPECYRYRVFALPAGRKHVVERINLGTHLFLFDTDVKLLYGLYSATSTGMLNIEPLAFGGRFPAQVRFKIDKDVLPLPEDHFKHAIKDNYQKHSNKFNPELNVRQVRNLLEMFRPLHVLSTARTHPVLNDIYSASMLPHPPANGVFNQTSRASSHFEDSILSRMSPNQAPGLLNHKHRNGLEEPTGWAAYPVKNSMPVAAQSVPSQASGNQIHALANTYPQYTHKNILTAQPEFHSSLVNNDGGYAQSMQDSQHAQLNVLHQQPEFHSSMMTVGGSHTQSLQHSQHQHLNNVLHPQPEYHSSMMTVGSSHSYDQSLQHSQHVNLNVLHPTPEFHSSMMTGGSYTQSLQDPQQLHQSILNPPPRGVNPPAANVGISHSQVLWDPHYTHQNNQNPQPDSYSIAANVSSNYAQSYPDPQQTCQTTQNLQAAYGSMVNMNYANVVAQSHASSSLYYPYAPQQVTSGAYVPQQVISSTYSDQGSGPVQEVIPSGQQTGIGSGYYQ</sequence>
<name>A0A1S2YBP6_CICAR</name>
<dbReference type="Pfam" id="PF10539">
    <property type="entry name" value="Dev_Cell_Death"/>
    <property type="match status" value="1"/>
</dbReference>
<organism evidence="3 4">
    <name type="scientific">Cicer arietinum</name>
    <name type="common">Chickpea</name>
    <name type="synonym">Garbanzo</name>
    <dbReference type="NCBI Taxonomy" id="3827"/>
    <lineage>
        <taxon>Eukaryota</taxon>
        <taxon>Viridiplantae</taxon>
        <taxon>Streptophyta</taxon>
        <taxon>Embryophyta</taxon>
        <taxon>Tracheophyta</taxon>
        <taxon>Spermatophyta</taxon>
        <taxon>Magnoliopsida</taxon>
        <taxon>eudicotyledons</taxon>
        <taxon>Gunneridae</taxon>
        <taxon>Pentapetalae</taxon>
        <taxon>rosids</taxon>
        <taxon>fabids</taxon>
        <taxon>Fabales</taxon>
        <taxon>Fabaceae</taxon>
        <taxon>Papilionoideae</taxon>
        <taxon>50 kb inversion clade</taxon>
        <taxon>NPAAA clade</taxon>
        <taxon>Hologalegina</taxon>
        <taxon>IRL clade</taxon>
        <taxon>Cicereae</taxon>
        <taxon>Cicer</taxon>
    </lineage>
</organism>
<dbReference type="eggNOG" id="ENOG502RXXS">
    <property type="taxonomic scope" value="Eukaryota"/>
</dbReference>
<dbReference type="InterPro" id="IPR013989">
    <property type="entry name" value="Dev_and_cell_death_domain"/>
</dbReference>
<dbReference type="SMART" id="SM00767">
    <property type="entry name" value="DCD"/>
    <property type="match status" value="1"/>
</dbReference>
<reference evidence="3" key="1">
    <citation type="journal article" date="2013" name="Nat. Biotechnol.">
        <title>Draft genome sequence of chickpea (Cicer arietinum) provides a resource for trait improvement.</title>
        <authorList>
            <person name="Varshney R.K."/>
            <person name="Song C."/>
            <person name="Saxena R.K."/>
            <person name="Azam S."/>
            <person name="Yu S."/>
            <person name="Sharpe A.G."/>
            <person name="Cannon S."/>
            <person name="Baek J."/>
            <person name="Rosen B.D."/>
            <person name="Tar'an B."/>
            <person name="Millan T."/>
            <person name="Zhang X."/>
            <person name="Ramsay L.D."/>
            <person name="Iwata A."/>
            <person name="Wang Y."/>
            <person name="Nelson W."/>
            <person name="Farmer A.D."/>
            <person name="Gaur P.M."/>
            <person name="Soderlund C."/>
            <person name="Penmetsa R.V."/>
            <person name="Xu C."/>
            <person name="Bharti A.K."/>
            <person name="He W."/>
            <person name="Winter P."/>
            <person name="Zhao S."/>
            <person name="Hane J.K."/>
            <person name="Carrasquilla-Garcia N."/>
            <person name="Condie J.A."/>
            <person name="Upadhyaya H.D."/>
            <person name="Luo M.C."/>
            <person name="Thudi M."/>
            <person name="Gowda C.L."/>
            <person name="Singh N.P."/>
            <person name="Lichtenzveig J."/>
            <person name="Gali K.K."/>
            <person name="Rubio J."/>
            <person name="Nadarajan N."/>
            <person name="Dolezel J."/>
            <person name="Bansal K.C."/>
            <person name="Xu X."/>
            <person name="Edwards D."/>
            <person name="Zhang G."/>
            <person name="Kahl G."/>
            <person name="Gil J."/>
            <person name="Singh K.B."/>
            <person name="Datta S.K."/>
            <person name="Jackson S.A."/>
            <person name="Wang J."/>
            <person name="Cook D.R."/>
        </authorList>
    </citation>
    <scope>NUCLEOTIDE SEQUENCE [LARGE SCALE GENOMIC DNA]</scope>
    <source>
        <strain evidence="3">cv. CDC Frontier</strain>
    </source>
</reference>
<gene>
    <name evidence="4" type="primary">LOC101492997</name>
</gene>
<proteinExistence type="predicted"/>
<dbReference type="Proteomes" id="UP000087171">
    <property type="component" value="Chromosome Ca5"/>
</dbReference>
<evidence type="ECO:0000259" key="2">
    <source>
        <dbReference type="PROSITE" id="PS51222"/>
    </source>
</evidence>
<reference evidence="4" key="2">
    <citation type="submission" date="2025-08" db="UniProtKB">
        <authorList>
            <consortium name="RefSeq"/>
        </authorList>
    </citation>
    <scope>IDENTIFICATION</scope>
    <source>
        <tissue evidence="4">Etiolated seedlings</tissue>
    </source>
</reference>
<dbReference type="PANTHER" id="PTHR46444:SF7">
    <property type="entry name" value="DCD (DEVELOPMENT AND CELL DEATH) DOMAIN PROTEIN"/>
    <property type="match status" value="1"/>
</dbReference>
<dbReference type="KEGG" id="cam:101492997"/>
<dbReference type="AlphaFoldDB" id="A0A1S2YBP6"/>
<dbReference type="PROSITE" id="PS51222">
    <property type="entry name" value="DCD"/>
    <property type="match status" value="1"/>
</dbReference>